<protein>
    <submittedName>
        <fullName evidence="6">Sigma-70 family RNA polymerase sigma factor</fullName>
    </submittedName>
</protein>
<dbReference type="Pfam" id="PF07638">
    <property type="entry name" value="Sigma70_ECF"/>
    <property type="match status" value="1"/>
</dbReference>
<dbReference type="EMBL" id="CP063849">
    <property type="protein sequence ID" value="QOY89061.1"/>
    <property type="molecule type" value="Genomic_DNA"/>
</dbReference>
<dbReference type="KEGG" id="pfer:IRI77_03635"/>
<dbReference type="GO" id="GO:0006352">
    <property type="term" value="P:DNA-templated transcription initiation"/>
    <property type="evidence" value="ECO:0007669"/>
    <property type="project" value="InterPro"/>
</dbReference>
<dbReference type="InterPro" id="IPR014284">
    <property type="entry name" value="RNA_pol_sigma-70_dom"/>
</dbReference>
<evidence type="ECO:0000313" key="6">
    <source>
        <dbReference type="EMBL" id="QOY89061.1"/>
    </source>
</evidence>
<dbReference type="GO" id="GO:0016987">
    <property type="term" value="F:sigma factor activity"/>
    <property type="evidence" value="ECO:0007669"/>
    <property type="project" value="UniProtKB-KW"/>
</dbReference>
<keyword evidence="7" id="KW-1185">Reference proteome</keyword>
<dbReference type="InterPro" id="IPR013324">
    <property type="entry name" value="RNA_pol_sigma_r3/r4-like"/>
</dbReference>
<dbReference type="InterPro" id="IPR036388">
    <property type="entry name" value="WH-like_DNA-bd_sf"/>
</dbReference>
<dbReference type="InterPro" id="IPR053812">
    <property type="entry name" value="HTH_Sigma70_ECF-like"/>
</dbReference>
<sequence length="188" mass="21302">MQEVKTAELTQLLHEWREGDQQALHRLVPLIYPELKRIAHAHLKREFGHKPLSTTELVSELYLRLATGNSPEWDSRTHFYSIAARLTRQILVDSAREQRAQKRGSGVQPVSLEEAKELAGGRSPDVLAIHEALSQLAQFDERKAQILELRYFGGLEAAQISAVLDLSESTIAREIRAAKAWLRSYLAQ</sequence>
<dbReference type="PANTHER" id="PTHR43133">
    <property type="entry name" value="RNA POLYMERASE ECF-TYPE SIGMA FACTO"/>
    <property type="match status" value="1"/>
</dbReference>
<dbReference type="Proteomes" id="UP000593892">
    <property type="component" value="Chromosome"/>
</dbReference>
<dbReference type="Gene3D" id="1.10.1740.10">
    <property type="match status" value="1"/>
</dbReference>
<evidence type="ECO:0000256" key="4">
    <source>
        <dbReference type="ARBA" id="ARBA00023163"/>
    </source>
</evidence>
<dbReference type="AlphaFoldDB" id="A0A7S7SM25"/>
<organism evidence="6 7">
    <name type="scientific">Paludibaculum fermentans</name>
    <dbReference type="NCBI Taxonomy" id="1473598"/>
    <lineage>
        <taxon>Bacteria</taxon>
        <taxon>Pseudomonadati</taxon>
        <taxon>Acidobacteriota</taxon>
        <taxon>Terriglobia</taxon>
        <taxon>Bryobacterales</taxon>
        <taxon>Bryobacteraceae</taxon>
        <taxon>Paludibaculum</taxon>
    </lineage>
</organism>
<dbReference type="SUPFAM" id="SSF88659">
    <property type="entry name" value="Sigma3 and sigma4 domains of RNA polymerase sigma factors"/>
    <property type="match status" value="1"/>
</dbReference>
<dbReference type="NCBIfam" id="TIGR02937">
    <property type="entry name" value="sigma70-ECF"/>
    <property type="match status" value="1"/>
</dbReference>
<dbReference type="PANTHER" id="PTHR43133:SF39">
    <property type="entry name" value="SIMILAR TO RNA POLYMERASE SIGMA-E FACTOR"/>
    <property type="match status" value="1"/>
</dbReference>
<evidence type="ECO:0000256" key="1">
    <source>
        <dbReference type="ARBA" id="ARBA00010641"/>
    </source>
</evidence>
<keyword evidence="4" id="KW-0804">Transcription</keyword>
<dbReference type="SUPFAM" id="SSF88946">
    <property type="entry name" value="Sigma2 domain of RNA polymerase sigma factors"/>
    <property type="match status" value="1"/>
</dbReference>
<keyword evidence="2" id="KW-0805">Transcription regulation</keyword>
<evidence type="ECO:0000259" key="5">
    <source>
        <dbReference type="Pfam" id="PF07638"/>
    </source>
</evidence>
<comment type="similarity">
    <text evidence="1">Belongs to the sigma-70 factor family. ECF subfamily.</text>
</comment>
<dbReference type="NCBIfam" id="TIGR02999">
    <property type="entry name" value="Sig-70_X6"/>
    <property type="match status" value="1"/>
</dbReference>
<name>A0A7S7SM25_PALFE</name>
<feature type="domain" description="RNA polymerase sigma-70 ECF-like HTH" evidence="5">
    <location>
        <begin position="7"/>
        <end position="185"/>
    </location>
</feature>
<evidence type="ECO:0000313" key="7">
    <source>
        <dbReference type="Proteomes" id="UP000593892"/>
    </source>
</evidence>
<dbReference type="InterPro" id="IPR039425">
    <property type="entry name" value="RNA_pol_sigma-70-like"/>
</dbReference>
<accession>A0A7S7SM25</accession>
<dbReference type="InterPro" id="IPR013325">
    <property type="entry name" value="RNA_pol_sigma_r2"/>
</dbReference>
<proteinExistence type="inferred from homology"/>
<evidence type="ECO:0000256" key="2">
    <source>
        <dbReference type="ARBA" id="ARBA00023015"/>
    </source>
</evidence>
<dbReference type="Gene3D" id="1.10.10.10">
    <property type="entry name" value="Winged helix-like DNA-binding domain superfamily/Winged helix DNA-binding domain"/>
    <property type="match status" value="1"/>
</dbReference>
<evidence type="ECO:0000256" key="3">
    <source>
        <dbReference type="ARBA" id="ARBA00023082"/>
    </source>
</evidence>
<reference evidence="6 7" key="1">
    <citation type="submission" date="2020-10" db="EMBL/GenBank/DDBJ databases">
        <title>Complete genome sequence of Paludibaculum fermentans P105T, a facultatively anaerobic acidobacterium capable of dissimilatory Fe(III) reduction.</title>
        <authorList>
            <person name="Dedysh S.N."/>
            <person name="Beletsky A.V."/>
            <person name="Kulichevskaya I.S."/>
            <person name="Mardanov A.V."/>
            <person name="Ravin N.V."/>
        </authorList>
    </citation>
    <scope>NUCLEOTIDE SEQUENCE [LARGE SCALE GENOMIC DNA]</scope>
    <source>
        <strain evidence="6 7">P105</strain>
    </source>
</reference>
<dbReference type="InterPro" id="IPR011517">
    <property type="entry name" value="RNA_pol_sigma70_ECF-like"/>
</dbReference>
<gene>
    <name evidence="6" type="ORF">IRI77_03635</name>
</gene>
<keyword evidence="3" id="KW-0731">Sigma factor</keyword>
<dbReference type="RefSeq" id="WP_194450723.1">
    <property type="nucleotide sequence ID" value="NZ_CP063849.1"/>
</dbReference>